<dbReference type="EMBL" id="FJMZ01000007">
    <property type="protein sequence ID" value="CZQ88171.1"/>
    <property type="molecule type" value="Genomic_DNA"/>
</dbReference>
<dbReference type="PROSITE" id="PS50943">
    <property type="entry name" value="HTH_CROC1"/>
    <property type="match status" value="1"/>
</dbReference>
<evidence type="ECO:0000313" key="4">
    <source>
        <dbReference type="Proteomes" id="UP000195947"/>
    </source>
</evidence>
<dbReference type="SUPFAM" id="SSF47413">
    <property type="entry name" value="lambda repressor-like DNA-binding domains"/>
    <property type="match status" value="1"/>
</dbReference>
<dbReference type="Gene3D" id="1.10.260.40">
    <property type="entry name" value="lambda repressor-like DNA-binding domains"/>
    <property type="match status" value="1"/>
</dbReference>
<comment type="caution">
    <text evidence="3">The sequence shown here is derived from an EMBL/GenBank/DDBJ whole genome shotgun (WGS) entry which is preliminary data.</text>
</comment>
<proteinExistence type="predicted"/>
<evidence type="ECO:0000313" key="3">
    <source>
        <dbReference type="EMBL" id="SFH80786.1"/>
    </source>
</evidence>
<dbReference type="EMBL" id="FOQC01000016">
    <property type="protein sequence ID" value="SFH80786.1"/>
    <property type="molecule type" value="Genomic_DNA"/>
</dbReference>
<name>A0AB38BI33_9LACT</name>
<evidence type="ECO:0000313" key="2">
    <source>
        <dbReference type="EMBL" id="CZQ88171.1"/>
    </source>
</evidence>
<gene>
    <name evidence="3" type="ORF">SAMN04488507_101646</name>
    <name evidence="2" type="ORF">TFLO_950</name>
</gene>
<dbReference type="GO" id="GO:0003677">
    <property type="term" value="F:DNA binding"/>
    <property type="evidence" value="ECO:0007669"/>
    <property type="project" value="InterPro"/>
</dbReference>
<dbReference type="InterPro" id="IPR010982">
    <property type="entry name" value="Lambda_DNA-bd_dom_sf"/>
</dbReference>
<evidence type="ECO:0000313" key="5">
    <source>
        <dbReference type="Proteomes" id="UP000199686"/>
    </source>
</evidence>
<feature type="domain" description="HTH cro/C1-type" evidence="1">
    <location>
        <begin position="12"/>
        <end position="67"/>
    </location>
</feature>
<dbReference type="CDD" id="cd00093">
    <property type="entry name" value="HTH_XRE"/>
    <property type="match status" value="1"/>
</dbReference>
<reference evidence="2 4" key="1">
    <citation type="submission" date="2016-02" db="EMBL/GenBank/DDBJ databases">
        <authorList>
            <person name="Strepis N."/>
        </authorList>
    </citation>
    <scope>NUCLEOTIDE SEQUENCE [LARGE SCALE GENOMIC DNA]</scope>
    <source>
        <strain evidence="2">Trichococcus flocculiformis</strain>
    </source>
</reference>
<dbReference type="RefSeq" id="WP_086988532.1">
    <property type="nucleotide sequence ID" value="NZ_FJMZ01000007.1"/>
</dbReference>
<dbReference type="AlphaFoldDB" id="A0AB38BI33"/>
<reference evidence="3 5" key="2">
    <citation type="submission" date="2016-10" db="EMBL/GenBank/DDBJ databases">
        <authorList>
            <person name="Varghese N."/>
            <person name="Submissions S."/>
        </authorList>
    </citation>
    <scope>NUCLEOTIDE SEQUENCE [LARGE SCALE GENOMIC DNA]</scope>
    <source>
        <strain evidence="3 5">DSM 2094</strain>
    </source>
</reference>
<sequence>MDVDNKKVGFRIKSIRQKLGKTTKEFGSLVDGASDSLVSRWERGVNLPNVLRLTIIARLGDISLTELLYGPFDDYARNFIERLTYDPEYEFMYGLSDENRKMIIDKTMNQVKKKGHAKYFYAIGEIDAARNKIISEFSDTGMRKIMGTEFTNKGALNNISMGISELMRELEEYQNNGVDTDIYSDIENIIEIANDSLNALYAKYRDRLKK</sequence>
<dbReference type="Pfam" id="PF01381">
    <property type="entry name" value="HTH_3"/>
    <property type="match status" value="1"/>
</dbReference>
<protein>
    <submittedName>
        <fullName evidence="3">Helix-turn-helix</fullName>
    </submittedName>
</protein>
<organism evidence="3 5">
    <name type="scientific">Trichococcus flocculiformis</name>
    <dbReference type="NCBI Taxonomy" id="82803"/>
    <lineage>
        <taxon>Bacteria</taxon>
        <taxon>Bacillati</taxon>
        <taxon>Bacillota</taxon>
        <taxon>Bacilli</taxon>
        <taxon>Lactobacillales</taxon>
        <taxon>Carnobacteriaceae</taxon>
        <taxon>Trichococcus</taxon>
    </lineage>
</organism>
<keyword evidence="4" id="KW-1185">Reference proteome</keyword>
<dbReference type="SMART" id="SM00530">
    <property type="entry name" value="HTH_XRE"/>
    <property type="match status" value="1"/>
</dbReference>
<dbReference type="Proteomes" id="UP000195947">
    <property type="component" value="Unassembled WGS sequence"/>
</dbReference>
<evidence type="ECO:0000259" key="1">
    <source>
        <dbReference type="PROSITE" id="PS50943"/>
    </source>
</evidence>
<dbReference type="InterPro" id="IPR001387">
    <property type="entry name" value="Cro/C1-type_HTH"/>
</dbReference>
<dbReference type="Proteomes" id="UP000199686">
    <property type="component" value="Unassembled WGS sequence"/>
</dbReference>
<accession>A0AB38BI33</accession>